<dbReference type="Proteomes" id="UP000188268">
    <property type="component" value="Unassembled WGS sequence"/>
</dbReference>
<dbReference type="EMBL" id="AWWV01015373">
    <property type="protein sequence ID" value="OMO52926.1"/>
    <property type="molecule type" value="Genomic_DNA"/>
</dbReference>
<dbReference type="AlphaFoldDB" id="A0A1R3G4D8"/>
<dbReference type="STRING" id="210143.A0A1R3G4D8"/>
<dbReference type="OrthoDB" id="7464992at2759"/>
<sequence>MASAGYDPQAAPHVYEKDRLDSFGFLFAPRFSGKKRARLLKKPKTMEQAKQVFEQVKAGNGVPSFV</sequence>
<organism evidence="1 2">
    <name type="scientific">Corchorus capsularis</name>
    <name type="common">Jute</name>
    <dbReference type="NCBI Taxonomy" id="210143"/>
    <lineage>
        <taxon>Eukaryota</taxon>
        <taxon>Viridiplantae</taxon>
        <taxon>Streptophyta</taxon>
        <taxon>Embryophyta</taxon>
        <taxon>Tracheophyta</taxon>
        <taxon>Spermatophyta</taxon>
        <taxon>Magnoliopsida</taxon>
        <taxon>eudicotyledons</taxon>
        <taxon>Gunneridae</taxon>
        <taxon>Pentapetalae</taxon>
        <taxon>rosids</taxon>
        <taxon>malvids</taxon>
        <taxon>Malvales</taxon>
        <taxon>Malvaceae</taxon>
        <taxon>Grewioideae</taxon>
        <taxon>Apeibeae</taxon>
        <taxon>Corchorus</taxon>
    </lineage>
</organism>
<name>A0A1R3G4D8_COCAP</name>
<protein>
    <submittedName>
        <fullName evidence="1">Uncharacterized protein</fullName>
    </submittedName>
</protein>
<comment type="caution">
    <text evidence="1">The sequence shown here is derived from an EMBL/GenBank/DDBJ whole genome shotgun (WGS) entry which is preliminary data.</text>
</comment>
<dbReference type="Gramene" id="OMO52926">
    <property type="protein sequence ID" value="OMO52926"/>
    <property type="gene ID" value="CCACVL1_28999"/>
</dbReference>
<reference evidence="1 2" key="1">
    <citation type="submission" date="2013-09" db="EMBL/GenBank/DDBJ databases">
        <title>Corchorus capsularis genome sequencing.</title>
        <authorList>
            <person name="Alam M."/>
            <person name="Haque M.S."/>
            <person name="Islam M.S."/>
            <person name="Emdad E.M."/>
            <person name="Islam M.M."/>
            <person name="Ahmed B."/>
            <person name="Halim A."/>
            <person name="Hossen Q.M.M."/>
            <person name="Hossain M.Z."/>
            <person name="Ahmed R."/>
            <person name="Khan M.M."/>
            <person name="Islam R."/>
            <person name="Rashid M.M."/>
            <person name="Khan S.A."/>
            <person name="Rahman M.S."/>
            <person name="Alam M."/>
        </authorList>
    </citation>
    <scope>NUCLEOTIDE SEQUENCE [LARGE SCALE GENOMIC DNA]</scope>
    <source>
        <strain evidence="2">cv. CVL-1</strain>
        <tissue evidence="1">Whole seedling</tissue>
    </source>
</reference>
<proteinExistence type="predicted"/>
<gene>
    <name evidence="1" type="ORF">CCACVL1_28999</name>
</gene>
<evidence type="ECO:0000313" key="2">
    <source>
        <dbReference type="Proteomes" id="UP000188268"/>
    </source>
</evidence>
<keyword evidence="2" id="KW-1185">Reference proteome</keyword>
<accession>A0A1R3G4D8</accession>
<evidence type="ECO:0000313" key="1">
    <source>
        <dbReference type="EMBL" id="OMO52926.1"/>
    </source>
</evidence>